<keyword evidence="2" id="KW-0238">DNA-binding</keyword>
<evidence type="ECO:0000259" key="4">
    <source>
        <dbReference type="PROSITE" id="PS50042"/>
    </source>
</evidence>
<evidence type="ECO:0000256" key="2">
    <source>
        <dbReference type="ARBA" id="ARBA00023125"/>
    </source>
</evidence>
<dbReference type="SUPFAM" id="SSF51206">
    <property type="entry name" value="cAMP-binding domain-like"/>
    <property type="match status" value="1"/>
</dbReference>
<organism evidence="6 7">
    <name type="scientific">Chitinophaga niabensis</name>
    <dbReference type="NCBI Taxonomy" id="536979"/>
    <lineage>
        <taxon>Bacteria</taxon>
        <taxon>Pseudomonadati</taxon>
        <taxon>Bacteroidota</taxon>
        <taxon>Chitinophagia</taxon>
        <taxon>Chitinophagales</taxon>
        <taxon>Chitinophagaceae</taxon>
        <taxon>Chitinophaga</taxon>
    </lineage>
</organism>
<dbReference type="SUPFAM" id="SSF46785">
    <property type="entry name" value="Winged helix' DNA-binding domain"/>
    <property type="match status" value="1"/>
</dbReference>
<protein>
    <submittedName>
        <fullName evidence="6">cAMP-binding domain of CRP or a regulatory subunit of cAMP-dependent protein kinases</fullName>
    </submittedName>
</protein>
<dbReference type="GO" id="GO:0003700">
    <property type="term" value="F:DNA-binding transcription factor activity"/>
    <property type="evidence" value="ECO:0007669"/>
    <property type="project" value="TreeGrafter"/>
</dbReference>
<dbReference type="SMART" id="SM00419">
    <property type="entry name" value="HTH_CRP"/>
    <property type="match status" value="1"/>
</dbReference>
<evidence type="ECO:0000259" key="5">
    <source>
        <dbReference type="PROSITE" id="PS51063"/>
    </source>
</evidence>
<dbReference type="Pfam" id="PF13545">
    <property type="entry name" value="HTH_Crp_2"/>
    <property type="match status" value="1"/>
</dbReference>
<dbReference type="PANTHER" id="PTHR24567:SF74">
    <property type="entry name" value="HTH-TYPE TRANSCRIPTIONAL REGULATOR ARCR"/>
    <property type="match status" value="1"/>
</dbReference>
<dbReference type="PROSITE" id="PS50042">
    <property type="entry name" value="CNMP_BINDING_3"/>
    <property type="match status" value="1"/>
</dbReference>
<reference evidence="6 7" key="1">
    <citation type="submission" date="2016-11" db="EMBL/GenBank/DDBJ databases">
        <authorList>
            <person name="Jaros S."/>
            <person name="Januszkiewicz K."/>
            <person name="Wedrychowicz H."/>
        </authorList>
    </citation>
    <scope>NUCLEOTIDE SEQUENCE [LARGE SCALE GENOMIC DNA]</scope>
    <source>
        <strain evidence="6 7">DSM 24787</strain>
    </source>
</reference>
<gene>
    <name evidence="6" type="ORF">SAMN04488055_0185</name>
</gene>
<keyword evidence="6" id="KW-0808">Transferase</keyword>
<evidence type="ECO:0000313" key="6">
    <source>
        <dbReference type="EMBL" id="SIN65216.1"/>
    </source>
</evidence>
<dbReference type="Pfam" id="PF00027">
    <property type="entry name" value="cNMP_binding"/>
    <property type="match status" value="1"/>
</dbReference>
<evidence type="ECO:0000256" key="3">
    <source>
        <dbReference type="ARBA" id="ARBA00023163"/>
    </source>
</evidence>
<dbReference type="CDD" id="cd00038">
    <property type="entry name" value="CAP_ED"/>
    <property type="match status" value="1"/>
</dbReference>
<evidence type="ECO:0000256" key="1">
    <source>
        <dbReference type="ARBA" id="ARBA00023015"/>
    </source>
</evidence>
<keyword evidence="7" id="KW-1185">Reference proteome</keyword>
<keyword evidence="1" id="KW-0805">Transcription regulation</keyword>
<dbReference type="InterPro" id="IPR036390">
    <property type="entry name" value="WH_DNA-bd_sf"/>
</dbReference>
<dbReference type="Gene3D" id="2.60.120.10">
    <property type="entry name" value="Jelly Rolls"/>
    <property type="match status" value="1"/>
</dbReference>
<dbReference type="GO" id="GO:0003677">
    <property type="term" value="F:DNA binding"/>
    <property type="evidence" value="ECO:0007669"/>
    <property type="project" value="UniProtKB-KW"/>
</dbReference>
<dbReference type="Proteomes" id="UP000185003">
    <property type="component" value="Unassembled WGS sequence"/>
</dbReference>
<dbReference type="InterPro" id="IPR014710">
    <property type="entry name" value="RmlC-like_jellyroll"/>
</dbReference>
<name>A0A1N6D3D3_9BACT</name>
<dbReference type="InterPro" id="IPR012318">
    <property type="entry name" value="HTH_CRP"/>
</dbReference>
<dbReference type="PROSITE" id="PS51063">
    <property type="entry name" value="HTH_CRP_2"/>
    <property type="match status" value="1"/>
</dbReference>
<dbReference type="AlphaFoldDB" id="A0A1N6D3D3"/>
<feature type="domain" description="Cyclic nucleotide-binding" evidence="4">
    <location>
        <begin position="19"/>
        <end position="139"/>
    </location>
</feature>
<proteinExistence type="predicted"/>
<sequence length="235" mass="27021">MSIKGIFPIDKWDFKSESILIDLPKEDFDLLMAHSNEKLYKKNEILFREGTYASGIFYLVKGKVKKYKVDEEGNEQIIYLAHTGQLIGYHGIFSGDHYLDSVGVMEDSRIVFIPKEDFLRTLQRSSIFSNRLLKTLSHEYTVLTNSLSVLAHKTVRERLALQLVVIREKYKVSGAEGKPIEVNISREDLANLVGTVRENIVRILTEFKESNILETKGRKIIIKDVNKLIQIANFK</sequence>
<dbReference type="Gene3D" id="1.10.10.10">
    <property type="entry name" value="Winged helix-like DNA-binding domain superfamily/Winged helix DNA-binding domain"/>
    <property type="match status" value="1"/>
</dbReference>
<dbReference type="InterPro" id="IPR000595">
    <property type="entry name" value="cNMP-bd_dom"/>
</dbReference>
<feature type="domain" description="HTH crp-type" evidence="5">
    <location>
        <begin position="153"/>
        <end position="226"/>
    </location>
</feature>
<dbReference type="GO" id="GO:0016301">
    <property type="term" value="F:kinase activity"/>
    <property type="evidence" value="ECO:0007669"/>
    <property type="project" value="UniProtKB-KW"/>
</dbReference>
<accession>A0A1N6D3D3</accession>
<dbReference type="SMART" id="SM00100">
    <property type="entry name" value="cNMP"/>
    <property type="match status" value="1"/>
</dbReference>
<dbReference type="OrthoDB" id="9127033at2"/>
<evidence type="ECO:0000313" key="7">
    <source>
        <dbReference type="Proteomes" id="UP000185003"/>
    </source>
</evidence>
<dbReference type="GO" id="GO:0005829">
    <property type="term" value="C:cytosol"/>
    <property type="evidence" value="ECO:0007669"/>
    <property type="project" value="TreeGrafter"/>
</dbReference>
<keyword evidence="3" id="KW-0804">Transcription</keyword>
<dbReference type="PRINTS" id="PR00034">
    <property type="entry name" value="HTHCRP"/>
</dbReference>
<dbReference type="InterPro" id="IPR018490">
    <property type="entry name" value="cNMP-bd_dom_sf"/>
</dbReference>
<dbReference type="EMBL" id="FSRA01000001">
    <property type="protein sequence ID" value="SIN65216.1"/>
    <property type="molecule type" value="Genomic_DNA"/>
</dbReference>
<dbReference type="RefSeq" id="WP_074237302.1">
    <property type="nucleotide sequence ID" value="NZ_FSRA01000001.1"/>
</dbReference>
<dbReference type="PANTHER" id="PTHR24567">
    <property type="entry name" value="CRP FAMILY TRANSCRIPTIONAL REGULATORY PROTEIN"/>
    <property type="match status" value="1"/>
</dbReference>
<dbReference type="STRING" id="536979.SAMN04488055_0185"/>
<dbReference type="InterPro" id="IPR050397">
    <property type="entry name" value="Env_Response_Regulators"/>
</dbReference>
<dbReference type="InterPro" id="IPR036388">
    <property type="entry name" value="WH-like_DNA-bd_sf"/>
</dbReference>
<keyword evidence="6" id="KW-0418">Kinase</keyword>